<reference evidence="8 9" key="1">
    <citation type="submission" date="2020-11" db="EMBL/GenBank/DDBJ databases">
        <title>A novel isolate from a Black sea contaminated sediment with potential to produce alkanes: Plantactinospora alkalitolerans sp. nov.</title>
        <authorList>
            <person name="Carro L."/>
            <person name="Veyisoglu A."/>
            <person name="Guven K."/>
            <person name="Schumann P."/>
            <person name="Klenk H.-P."/>
            <person name="Sahin N."/>
        </authorList>
    </citation>
    <scope>NUCLEOTIDE SEQUENCE [LARGE SCALE GENOMIC DNA]</scope>
    <source>
        <strain evidence="8 9">S1510</strain>
    </source>
</reference>
<dbReference type="CDD" id="cd00833">
    <property type="entry name" value="PKS"/>
    <property type="match status" value="1"/>
</dbReference>
<dbReference type="Gene3D" id="3.40.47.10">
    <property type="match status" value="1"/>
</dbReference>
<dbReference type="Pfam" id="PF00550">
    <property type="entry name" value="PP-binding"/>
    <property type="match status" value="2"/>
</dbReference>
<dbReference type="Proteomes" id="UP000638560">
    <property type="component" value="Unassembled WGS sequence"/>
</dbReference>
<dbReference type="PROSITE" id="PS50075">
    <property type="entry name" value="CARRIER"/>
    <property type="match status" value="2"/>
</dbReference>
<dbReference type="InterPro" id="IPR050091">
    <property type="entry name" value="PKS_NRPS_Biosynth_Enz"/>
</dbReference>
<dbReference type="Pfam" id="PF16197">
    <property type="entry name" value="KAsynt_C_assoc"/>
    <property type="match status" value="1"/>
</dbReference>
<evidence type="ECO:0000313" key="8">
    <source>
        <dbReference type="EMBL" id="MBF9132822.1"/>
    </source>
</evidence>
<feature type="domain" description="Ketosynthase family 3 (KS3)" evidence="7">
    <location>
        <begin position="157"/>
        <end position="583"/>
    </location>
</feature>
<dbReference type="Gene3D" id="3.30.70.3290">
    <property type="match status" value="1"/>
</dbReference>
<dbReference type="SUPFAM" id="SSF55048">
    <property type="entry name" value="Probable ACP-binding domain of malonyl-CoA ACP transacylase"/>
    <property type="match status" value="1"/>
</dbReference>
<dbReference type="InterPro" id="IPR014031">
    <property type="entry name" value="Ketoacyl_synth_C"/>
</dbReference>
<dbReference type="SMART" id="SM00822">
    <property type="entry name" value="PKS_KR"/>
    <property type="match status" value="1"/>
</dbReference>
<dbReference type="InterPro" id="IPR006162">
    <property type="entry name" value="Ppantetheine_attach_site"/>
</dbReference>
<dbReference type="Pfam" id="PF00698">
    <property type="entry name" value="Acyl_transf_1"/>
    <property type="match status" value="1"/>
</dbReference>
<evidence type="ECO:0000256" key="3">
    <source>
        <dbReference type="ARBA" id="ARBA00022679"/>
    </source>
</evidence>
<protein>
    <submittedName>
        <fullName evidence="8">SDR family NAD(P)-dependent oxidoreductase</fullName>
    </submittedName>
</protein>
<dbReference type="RefSeq" id="WP_196204345.1">
    <property type="nucleotide sequence ID" value="NZ_JADPUN010000251.1"/>
</dbReference>
<dbReference type="SUPFAM" id="SSF47336">
    <property type="entry name" value="ACP-like"/>
    <property type="match status" value="2"/>
</dbReference>
<gene>
    <name evidence="8" type="ORF">I0C86_28265</name>
</gene>
<dbReference type="Gene3D" id="3.40.50.1820">
    <property type="entry name" value="alpha/beta hydrolase"/>
    <property type="match status" value="1"/>
</dbReference>
<evidence type="ECO:0000259" key="7">
    <source>
        <dbReference type="PROSITE" id="PS52004"/>
    </source>
</evidence>
<dbReference type="InterPro" id="IPR016036">
    <property type="entry name" value="Malonyl_transacylase_ACP-bd"/>
</dbReference>
<dbReference type="InterPro" id="IPR029058">
    <property type="entry name" value="AB_hydrolase_fold"/>
</dbReference>
<evidence type="ECO:0000313" key="9">
    <source>
        <dbReference type="Proteomes" id="UP000638560"/>
    </source>
</evidence>
<dbReference type="SMART" id="SM00825">
    <property type="entry name" value="PKS_KS"/>
    <property type="match status" value="1"/>
</dbReference>
<dbReference type="CDD" id="cd08953">
    <property type="entry name" value="KR_2_SDR_x"/>
    <property type="match status" value="1"/>
</dbReference>
<dbReference type="EMBL" id="JADPUN010000251">
    <property type="protein sequence ID" value="MBF9132822.1"/>
    <property type="molecule type" value="Genomic_DNA"/>
</dbReference>
<dbReference type="Gene3D" id="3.40.366.10">
    <property type="entry name" value="Malonyl-Coenzyme A Acyl Carrier Protein, domain 2"/>
    <property type="match status" value="1"/>
</dbReference>
<evidence type="ECO:0000256" key="5">
    <source>
        <dbReference type="SAM" id="MobiDB-lite"/>
    </source>
</evidence>
<evidence type="ECO:0000256" key="4">
    <source>
        <dbReference type="ARBA" id="ARBA00023315"/>
    </source>
</evidence>
<dbReference type="InterPro" id="IPR016035">
    <property type="entry name" value="Acyl_Trfase/lysoPLipase"/>
</dbReference>
<sequence>MLGNEQSFHKYTELLRAYLPFSGPTPLQLSDDLAELGLDSLNTVALLVEIEDALGVTIPDEALTVETFSTVGSLWSTVSALAEDAARTDQDAAGPPQPAAPRSSVDGANAFDHGGPLTVTPPTMEAETSVGAETSAGAETSVPTRATVRPVTPVEPDRRIAVIGMAGRFPGASDVTEFWRNISGGIQSLTTFTEEELLTAGVDPALVKDPQYVAARPVLKDIRGFDAEFFGYNPREAKIADPQQRVFLECAWETLEVAGYAVPDRRGRVGVFGGTNLSTYSLDRFALHPSMMEITPFELIIGNDKDALATMVSYKLNLTGPSIAVQTFCSTSLSAVHLAIQSLRRGECDMALAGGVCIRVPDRIGYLYQEGGQESPDAHVRTFDKNSQGGVFGDGAAVVLLKPLNRAIEDRDTILGVIRGSAMNNDGAQKFSYTAPSVVGQARAVADALVDAEVSPQDISYVEAHGTATELGDPIEVAALTRAYGPDAGRQYCAIGSVKTNVGHLDRAAGATGLIKILESMRHEELPATLHYTGPNPEIDFANSPFFVSAENRPWPRVADRPRLAGLNSLGVGGTNVHAVIEEPPLPVSRPTTSRRWQVLPVSARSEKAVRESCTRLAQHLREHTELPIADVAFTLQVGRDLFDHRRVAVAGSTAAAAGTLDGTASTNRLLSRADSTQGRGVGFLLAGVGEHHPGMVADLYAHEPVFRAHVDDCQRLLAQHSAIDVVAALTGSGAASSDVPDLAQLMGRVADAPTTGWMDRTEIAQPAVFVAEYALARTLMDWGVTPSVLVGYSVGEYVAACLAGVLSLPDALRLVAHRAQLIAALPAGAMLAVASSADDLHDRVPDLRERGLDIAALNGAQIVIAGPVDAVTEVAGLLRGTGVACRNLQTTHAFHSRMLAPAAAALTDWVAQHITLNPPTIPYVSNLNGQLVDADLVTDPGYWARHMCGTVRFADSLSTALDLPDIAFLEIGPGKSLGAMLRTHPNCGIERWPLIVSTLPAAAESLAADATLADALGRLWLAGVLVDWDTYHNGAAPGGWKPGRLHLPTYPFQRQNYWYDENRPAGQTGIAAPPATGGTDLDSLPRLPEERWLHVPVWRQTAPRPAVPATATHWLVYTDVGMADALVGPLADALAAGGDRLTFVRPGEGFEDGVDGFRIRPGSADDTLALFAALHDGAGLPDRVLHLWTLPDEAGPRPPTEDRGEIAAIIQRGLHTLVALARTAQESGLSRWSLDVVSSGTQRIDDELLHPARATVVGPCRMIPVEYPLATARLIDLPQDAVTPIMDLIGELRAAPSDRIVALRRGRRWVPTYDVLQAAEDTDVASAGVAADRVAGTAIRHGGTYLVTGGLGGIGLALAERLADQHGARLVLFGRTPVPPPAQWDDVLADPQANAEVRRRIEGLRRLEASGAQFALVAGDVADPADVRRAVDVAIERFGALHGVLQAAGVPGVGLMQFKTNADMDRVLAPKVAGTVALARALDGIAVDFVVLFSSVASATGALGQTDYCAANVFLDAFAQSGALPQTRVVSIGWGEWLWNGWTSGLGGYEPAVREFLQRHRAHFGINFDEGWRAMLRVLDSTIPHVVVSTQDFAALVERSADYSLSQMQDAAQQVRGVDRHPRPDLSTQYAAPRTPAEQTVADVWAESLGLEKVGIHDNFFELGGTSLIGVGIVDAVRRALKLPQLPAHILYQSPTVAALAVSAVSGTAGSGTEADESDSKAAERAKQQRSRVQKRRESLRGGRPA</sequence>
<evidence type="ECO:0000256" key="1">
    <source>
        <dbReference type="ARBA" id="ARBA00022450"/>
    </source>
</evidence>
<keyword evidence="4" id="KW-0012">Acyltransferase</keyword>
<keyword evidence="1" id="KW-0596">Phosphopantetheine</keyword>
<feature type="domain" description="Carrier" evidence="6">
    <location>
        <begin position="5"/>
        <end position="82"/>
    </location>
</feature>
<evidence type="ECO:0000256" key="2">
    <source>
        <dbReference type="ARBA" id="ARBA00022553"/>
    </source>
</evidence>
<feature type="region of interest" description="Disordered" evidence="5">
    <location>
        <begin position="1615"/>
        <end position="1634"/>
    </location>
</feature>
<feature type="compositionally biased region" description="Basic and acidic residues" evidence="5">
    <location>
        <begin position="1737"/>
        <end position="1747"/>
    </location>
</feature>
<dbReference type="InterPro" id="IPR009081">
    <property type="entry name" value="PP-bd_ACP"/>
</dbReference>
<dbReference type="SUPFAM" id="SSF52151">
    <property type="entry name" value="FabD/lysophospholipase-like"/>
    <property type="match status" value="1"/>
</dbReference>
<dbReference type="PROSITE" id="PS52004">
    <property type="entry name" value="KS3_2"/>
    <property type="match status" value="1"/>
</dbReference>
<dbReference type="Pfam" id="PF08659">
    <property type="entry name" value="KR"/>
    <property type="match status" value="1"/>
</dbReference>
<evidence type="ECO:0000259" key="6">
    <source>
        <dbReference type="PROSITE" id="PS50075"/>
    </source>
</evidence>
<keyword evidence="9" id="KW-1185">Reference proteome</keyword>
<dbReference type="SMART" id="SM00827">
    <property type="entry name" value="PKS_AT"/>
    <property type="match status" value="1"/>
</dbReference>
<comment type="caution">
    <text evidence="8">The sequence shown here is derived from an EMBL/GenBank/DDBJ whole genome shotgun (WGS) entry which is preliminary data.</text>
</comment>
<dbReference type="InterPro" id="IPR014043">
    <property type="entry name" value="Acyl_transferase_dom"/>
</dbReference>
<dbReference type="SUPFAM" id="SSF51735">
    <property type="entry name" value="NAD(P)-binding Rossmann-fold domains"/>
    <property type="match status" value="2"/>
</dbReference>
<keyword evidence="2" id="KW-0597">Phosphoprotein</keyword>
<dbReference type="SUPFAM" id="SSF53901">
    <property type="entry name" value="Thiolase-like"/>
    <property type="match status" value="1"/>
</dbReference>
<dbReference type="InterPro" id="IPR013968">
    <property type="entry name" value="PKS_KR"/>
</dbReference>
<dbReference type="PROSITE" id="PS00012">
    <property type="entry name" value="PHOSPHOPANTETHEINE"/>
    <property type="match status" value="1"/>
</dbReference>
<proteinExistence type="predicted"/>
<dbReference type="InterPro" id="IPR020841">
    <property type="entry name" value="PKS_Beta-ketoAc_synthase_dom"/>
</dbReference>
<name>A0ABS0H3X5_9ACTN</name>
<dbReference type="InterPro" id="IPR057326">
    <property type="entry name" value="KR_dom"/>
</dbReference>
<organism evidence="8 9">
    <name type="scientific">Plantactinospora alkalitolerans</name>
    <dbReference type="NCBI Taxonomy" id="2789879"/>
    <lineage>
        <taxon>Bacteria</taxon>
        <taxon>Bacillati</taxon>
        <taxon>Actinomycetota</taxon>
        <taxon>Actinomycetes</taxon>
        <taxon>Micromonosporales</taxon>
        <taxon>Micromonosporaceae</taxon>
        <taxon>Plantactinospora</taxon>
    </lineage>
</organism>
<dbReference type="PANTHER" id="PTHR43775:SF51">
    <property type="entry name" value="INACTIVE PHENOLPHTHIOCEROL SYNTHESIS POLYKETIDE SYNTHASE TYPE I PKS1-RELATED"/>
    <property type="match status" value="1"/>
</dbReference>
<dbReference type="InterPro" id="IPR036291">
    <property type="entry name" value="NAD(P)-bd_dom_sf"/>
</dbReference>
<dbReference type="InterPro" id="IPR032821">
    <property type="entry name" value="PKS_assoc"/>
</dbReference>
<feature type="region of interest" description="Disordered" evidence="5">
    <location>
        <begin position="86"/>
        <end position="150"/>
    </location>
</feature>
<dbReference type="InterPro" id="IPR001227">
    <property type="entry name" value="Ac_transferase_dom_sf"/>
</dbReference>
<feature type="domain" description="Carrier" evidence="6">
    <location>
        <begin position="1633"/>
        <end position="1709"/>
    </location>
</feature>
<dbReference type="InterPro" id="IPR014030">
    <property type="entry name" value="Ketoacyl_synth_N"/>
</dbReference>
<dbReference type="Pfam" id="PF02801">
    <property type="entry name" value="Ketoacyl-synt_C"/>
    <property type="match status" value="1"/>
</dbReference>
<dbReference type="Gene3D" id="3.40.50.720">
    <property type="entry name" value="NAD(P)-binding Rossmann-like Domain"/>
    <property type="match status" value="1"/>
</dbReference>
<dbReference type="Pfam" id="PF00109">
    <property type="entry name" value="ketoacyl-synt"/>
    <property type="match status" value="1"/>
</dbReference>
<dbReference type="Gene3D" id="1.10.1200.10">
    <property type="entry name" value="ACP-like"/>
    <property type="match status" value="1"/>
</dbReference>
<accession>A0ABS0H3X5</accession>
<feature type="region of interest" description="Disordered" evidence="5">
    <location>
        <begin position="1707"/>
        <end position="1747"/>
    </location>
</feature>
<keyword evidence="3" id="KW-0808">Transferase</keyword>
<dbReference type="InterPro" id="IPR016039">
    <property type="entry name" value="Thiolase-like"/>
</dbReference>
<feature type="compositionally biased region" description="Basic and acidic residues" evidence="5">
    <location>
        <begin position="1719"/>
        <end position="1728"/>
    </location>
</feature>
<dbReference type="InterPro" id="IPR036736">
    <property type="entry name" value="ACP-like_sf"/>
</dbReference>
<dbReference type="PANTHER" id="PTHR43775">
    <property type="entry name" value="FATTY ACID SYNTHASE"/>
    <property type="match status" value="1"/>
</dbReference>